<evidence type="ECO:0000313" key="2">
    <source>
        <dbReference type="Proteomes" id="UP000594014"/>
    </source>
</evidence>
<accession>A0ACD1AD74</accession>
<name>A0ACD1AD74_9FIRM</name>
<organism evidence="1 2">
    <name type="scientific">Anoxybacterium hadale</name>
    <dbReference type="NCBI Taxonomy" id="3408580"/>
    <lineage>
        <taxon>Bacteria</taxon>
        <taxon>Bacillati</taxon>
        <taxon>Bacillota</taxon>
        <taxon>Clostridia</taxon>
        <taxon>Peptostreptococcales</taxon>
        <taxon>Anaerovoracaceae</taxon>
        <taxon>Anoxybacterium</taxon>
    </lineage>
</organism>
<protein>
    <submittedName>
        <fullName evidence="1">Diguanylate cyclase</fullName>
    </submittedName>
</protein>
<sequence length="409" mass="46564">MVIYSHPIFSRRRIRLKKISGSRMIFLYITIVIVSVVSLISSLYLYNSVQNLLVEERGRKALGVSIAVAKIIQQDYASFRNLLEVENYEEGNYDESYYIKMQQIFQEINVQSNVKFVYCGKRISDEEMVYLFDGESPGSVLFSPIGSEDDLDAVEKKTYAEKKPNYTSIVKDSDWGELLTGVAPIRDPYTGEAVAHVGVDVSAEQIYRSLSGIKKLIVINAILFILITSLIIYKLLSMNLFFMENDYLTGLHSKGFEERFLDQLIKKSTINGKSFPLIMIDFDDFKLINDEYGHHFGDCVLKQVADILQICTRSVDCCARYGGDEFIIVLPEANLEYASFVCQWLLKEVSKQRIKTKDGCSVSVSVSMGVALWKKGMTSEQILEHADKALYHSKRTGKGRMVIYKEDLE</sequence>
<proteinExistence type="predicted"/>
<dbReference type="Proteomes" id="UP000594014">
    <property type="component" value="Chromosome"/>
</dbReference>
<reference evidence="1" key="1">
    <citation type="submission" date="2019-08" db="EMBL/GenBank/DDBJ databases">
        <title>Genome sequence of Clostridiales bacterium MT110.</title>
        <authorList>
            <person name="Cao J."/>
        </authorList>
    </citation>
    <scope>NUCLEOTIDE SEQUENCE</scope>
    <source>
        <strain evidence="1">MT110</strain>
    </source>
</reference>
<dbReference type="EMBL" id="CP042469">
    <property type="protein sequence ID" value="QOX64522.1"/>
    <property type="molecule type" value="Genomic_DNA"/>
</dbReference>
<gene>
    <name evidence="1" type="ORF">FRZ06_14820</name>
</gene>
<keyword evidence="2" id="KW-1185">Reference proteome</keyword>
<evidence type="ECO:0000313" key="1">
    <source>
        <dbReference type="EMBL" id="QOX64522.1"/>
    </source>
</evidence>